<evidence type="ECO:0000256" key="1">
    <source>
        <dbReference type="SAM" id="SignalP"/>
    </source>
</evidence>
<proteinExistence type="predicted"/>
<feature type="chain" id="PRO_5008006238" description="Outer membrane protein" evidence="1">
    <location>
        <begin position="22"/>
        <end position="294"/>
    </location>
</feature>
<keyword evidence="1" id="KW-0732">Signal</keyword>
<dbReference type="EMBL" id="CP015840">
    <property type="protein sequence ID" value="ANG66146.1"/>
    <property type="molecule type" value="Genomic_DNA"/>
</dbReference>
<dbReference type="OrthoDB" id="20788at2"/>
<evidence type="ECO:0000313" key="2">
    <source>
        <dbReference type="EMBL" id="ANG66146.1"/>
    </source>
</evidence>
<reference evidence="2 3" key="1">
    <citation type="journal article" date="2014" name="Syst. Appl. Microbiol.">
        <title>Evidence for the existence of two new members of the family Chlamydiaceae and proposal of Chlamydia avium sp. nov. and Chlamydia gallinacea sp. nov.</title>
        <authorList>
            <person name="Sachse K."/>
            <person name="Laroucau K."/>
            <person name="Riege K."/>
            <person name="Wehner S."/>
            <person name="Dilcher M."/>
            <person name="Creasy H.H."/>
            <person name="Weidmann M."/>
            <person name="Myers G."/>
            <person name="Vorimore F."/>
            <person name="Vicari N."/>
            <person name="Magnino S."/>
            <person name="Liebler-Tenorio E."/>
            <person name="Ruettger A."/>
            <person name="Bavoil P.M."/>
            <person name="Hufert F.T."/>
            <person name="Rossello-Mora R."/>
            <person name="Marz M."/>
        </authorList>
    </citation>
    <scope>NUCLEOTIDE SEQUENCE [LARGE SCALE GENOMIC DNA]</scope>
    <source>
        <strain evidence="2 3">08-1274/3</strain>
    </source>
</reference>
<gene>
    <name evidence="2" type="ORF">M787_002290</name>
</gene>
<organism evidence="2 3">
    <name type="scientific">Chlamydia gallinacea 08-1274/3</name>
    <dbReference type="NCBI Taxonomy" id="1143323"/>
    <lineage>
        <taxon>Bacteria</taxon>
        <taxon>Pseudomonadati</taxon>
        <taxon>Chlamydiota</taxon>
        <taxon>Chlamydiia</taxon>
        <taxon>Chlamydiales</taxon>
        <taxon>Chlamydiaceae</taxon>
        <taxon>Chlamydia/Chlamydophila group</taxon>
        <taxon>Chlamydia</taxon>
    </lineage>
</organism>
<feature type="signal peptide" evidence="1">
    <location>
        <begin position="1"/>
        <end position="21"/>
    </location>
</feature>
<sequence>MKKLVCYLGTFILSFSCGVFLWDNVPCARKAMQVTASCSTEVFEKSCQMIRKISGFEKLRVFERKFSADQILSYFPEHVDGKVAVELTFVPHTLMCVRFSQEDPVKKSMVSKEGEILWNLSSGEMVLNTGTWLCSKGLRECLLLRAGRQDVSVMQELAHLGGAASKESLSHALSMKNMRADKVIKSCQKKKLIFSTGSQIGSHFQQLQPIQGCTTEMPSSPVWLKKPRGASLISPQFSEDRICNFVKMIFGDNFLILNKDTVYVPVYKVLIKAEDHSERIEYINAITGKPFHNL</sequence>
<evidence type="ECO:0000313" key="3">
    <source>
        <dbReference type="Proteomes" id="UP000019147"/>
    </source>
</evidence>
<dbReference type="RefSeq" id="WP_021828846.1">
    <property type="nucleotide sequence ID" value="NZ_CP015840.1"/>
</dbReference>
<dbReference type="PROSITE" id="PS51257">
    <property type="entry name" value="PROKAR_LIPOPROTEIN"/>
    <property type="match status" value="1"/>
</dbReference>
<accession>A0A173DZ15</accession>
<dbReference type="AlphaFoldDB" id="A0A173DZ15"/>
<dbReference type="Proteomes" id="UP000019147">
    <property type="component" value="Chromosome"/>
</dbReference>
<dbReference type="KEGG" id="cgz:M787_002290"/>
<dbReference type="GeneID" id="81478133"/>
<protein>
    <recommendedName>
        <fullName evidence="4">Outer membrane protein</fullName>
    </recommendedName>
</protein>
<dbReference type="STRING" id="1143323.M787_002290"/>
<evidence type="ECO:0008006" key="4">
    <source>
        <dbReference type="Google" id="ProtNLM"/>
    </source>
</evidence>
<name>A0A173DZ15_9CHLA</name>